<proteinExistence type="predicted"/>
<dbReference type="InterPro" id="IPR049163">
    <property type="entry name" value="Pif1-like_2B_dom"/>
</dbReference>
<dbReference type="Pfam" id="PF21530">
    <property type="entry name" value="Pif1_2B_dom"/>
    <property type="match status" value="1"/>
</dbReference>
<reference evidence="2 3" key="1">
    <citation type="submission" date="2014-03" db="EMBL/GenBank/DDBJ databases">
        <title>Draft genome of the hookworm Oesophagostomum dentatum.</title>
        <authorList>
            <person name="Mitreva M."/>
        </authorList>
    </citation>
    <scope>NUCLEOTIDE SEQUENCE [LARGE SCALE GENOMIC DNA]</scope>
    <source>
        <strain evidence="2 3">OD-Hann</strain>
    </source>
</reference>
<dbReference type="EMBL" id="KN551052">
    <property type="protein sequence ID" value="KHJ92917.1"/>
    <property type="molecule type" value="Genomic_DNA"/>
</dbReference>
<evidence type="ECO:0000313" key="2">
    <source>
        <dbReference type="EMBL" id="KHJ92917.1"/>
    </source>
</evidence>
<accession>A0A0B1TAS3</accession>
<name>A0A0B1TAS3_OESDE</name>
<keyword evidence="3" id="KW-1185">Reference proteome</keyword>
<sequence length="104" mass="11736">MVEKEDGYCAKEVDIAITEDEDDAAHYPVEFLNNCEGQRLPPYGLHLKEGAIVMLLKNVDVKKGLCNGTRCIIRSYGRHVLHCVFACGSRKEQTILIARIHNYS</sequence>
<dbReference type="AlphaFoldDB" id="A0A0B1TAS3"/>
<evidence type="ECO:0000259" key="1">
    <source>
        <dbReference type="Pfam" id="PF21530"/>
    </source>
</evidence>
<dbReference type="Proteomes" id="UP000053660">
    <property type="component" value="Unassembled WGS sequence"/>
</dbReference>
<dbReference type="OrthoDB" id="9997116at2759"/>
<gene>
    <name evidence="2" type="ORF">OESDEN_07182</name>
</gene>
<feature type="domain" description="DNA helicase Pif1-like 2B" evidence="1">
    <location>
        <begin position="30"/>
        <end position="73"/>
    </location>
</feature>
<dbReference type="PANTHER" id="PTHR10492">
    <property type="match status" value="1"/>
</dbReference>
<organism evidence="2 3">
    <name type="scientific">Oesophagostomum dentatum</name>
    <name type="common">Nodular worm</name>
    <dbReference type="NCBI Taxonomy" id="61180"/>
    <lineage>
        <taxon>Eukaryota</taxon>
        <taxon>Metazoa</taxon>
        <taxon>Ecdysozoa</taxon>
        <taxon>Nematoda</taxon>
        <taxon>Chromadorea</taxon>
        <taxon>Rhabditida</taxon>
        <taxon>Rhabditina</taxon>
        <taxon>Rhabditomorpha</taxon>
        <taxon>Strongyloidea</taxon>
        <taxon>Strongylidae</taxon>
        <taxon>Oesophagostomum</taxon>
    </lineage>
</organism>
<evidence type="ECO:0000313" key="3">
    <source>
        <dbReference type="Proteomes" id="UP000053660"/>
    </source>
</evidence>
<protein>
    <recommendedName>
        <fullName evidence="1">DNA helicase Pif1-like 2B domain-containing protein</fullName>
    </recommendedName>
</protein>
<dbReference type="PANTHER" id="PTHR10492:SF57">
    <property type="entry name" value="ATP-DEPENDENT DNA HELICASE"/>
    <property type="match status" value="1"/>
</dbReference>